<reference evidence="2 3" key="1">
    <citation type="journal article" date="2011" name="Stand. Genomic Sci.">
        <title>Complete genome sequence of Haliscomenobacter hydrossis type strain (O).</title>
        <authorList>
            <consortium name="US DOE Joint Genome Institute (JGI-PGF)"/>
            <person name="Daligault H."/>
            <person name="Lapidus A."/>
            <person name="Zeytun A."/>
            <person name="Nolan M."/>
            <person name="Lucas S."/>
            <person name="Del Rio T.G."/>
            <person name="Tice H."/>
            <person name="Cheng J.F."/>
            <person name="Tapia R."/>
            <person name="Han C."/>
            <person name="Goodwin L."/>
            <person name="Pitluck S."/>
            <person name="Liolios K."/>
            <person name="Pagani I."/>
            <person name="Ivanova N."/>
            <person name="Huntemann M."/>
            <person name="Mavromatis K."/>
            <person name="Mikhailova N."/>
            <person name="Pati A."/>
            <person name="Chen A."/>
            <person name="Palaniappan K."/>
            <person name="Land M."/>
            <person name="Hauser L."/>
            <person name="Brambilla E.M."/>
            <person name="Rohde M."/>
            <person name="Verbarg S."/>
            <person name="Goker M."/>
            <person name="Bristow J."/>
            <person name="Eisen J.A."/>
            <person name="Markowitz V."/>
            <person name="Hugenholtz P."/>
            <person name="Kyrpides N.C."/>
            <person name="Klenk H.P."/>
            <person name="Woyke T."/>
        </authorList>
    </citation>
    <scope>NUCLEOTIDE SEQUENCE [LARGE SCALE GENOMIC DNA]</scope>
    <source>
        <strain evidence="3">ATCC 27775 / DSM 1100 / LMG 10767 / O</strain>
    </source>
</reference>
<organism evidence="2 3">
    <name type="scientific">Haliscomenobacter hydrossis (strain ATCC 27775 / DSM 1100 / LMG 10767 / O)</name>
    <dbReference type="NCBI Taxonomy" id="760192"/>
    <lineage>
        <taxon>Bacteria</taxon>
        <taxon>Pseudomonadati</taxon>
        <taxon>Bacteroidota</taxon>
        <taxon>Saprospiria</taxon>
        <taxon>Saprospirales</taxon>
        <taxon>Haliscomenobacteraceae</taxon>
        <taxon>Haliscomenobacter</taxon>
    </lineage>
</organism>
<keyword evidence="3" id="KW-1185">Reference proteome</keyword>
<name>F4L6P2_HALH1</name>
<keyword evidence="1" id="KW-0472">Membrane</keyword>
<dbReference type="eggNOG" id="COG2834">
    <property type="taxonomic scope" value="Bacteria"/>
</dbReference>
<dbReference type="EMBL" id="CP002691">
    <property type="protein sequence ID" value="AEE50873.1"/>
    <property type="molecule type" value="Genomic_DNA"/>
</dbReference>
<evidence type="ECO:0000256" key="1">
    <source>
        <dbReference type="SAM" id="Phobius"/>
    </source>
</evidence>
<keyword evidence="1" id="KW-1133">Transmembrane helix</keyword>
<dbReference type="STRING" id="760192.Halhy_3010"/>
<dbReference type="HOGENOM" id="CLU_079899_0_0_10"/>
<dbReference type="Proteomes" id="UP000008461">
    <property type="component" value="Chromosome"/>
</dbReference>
<evidence type="ECO:0000313" key="2">
    <source>
        <dbReference type="EMBL" id="AEE50873.1"/>
    </source>
</evidence>
<evidence type="ECO:0000313" key="3">
    <source>
        <dbReference type="Proteomes" id="UP000008461"/>
    </source>
</evidence>
<dbReference type="KEGG" id="hhy:Halhy_3010"/>
<gene>
    <name evidence="2" type="ordered locus">Halhy_3010</name>
</gene>
<proteinExistence type="predicted"/>
<feature type="transmembrane region" description="Helical" evidence="1">
    <location>
        <begin position="15"/>
        <end position="36"/>
    </location>
</feature>
<evidence type="ECO:0008006" key="4">
    <source>
        <dbReference type="Google" id="ProtNLM"/>
    </source>
</evidence>
<dbReference type="Pfam" id="PF14125">
    <property type="entry name" value="DUF4292"/>
    <property type="match status" value="1"/>
</dbReference>
<keyword evidence="1" id="KW-0812">Transmembrane</keyword>
<accession>F4L6P2</accession>
<sequence>MNKGQKLTFAGKSIILWPNSGTIQALMLSLLLGIGFSCGTSKKLGKDSNLSSTELLVRRLETKQIKAKTFDGRAKIDFRSTDMSASATIRIRMQKDSSIWVTLSKLGFEVGRAFITSDSVHILDRINNEYTVYALDYLSKEYQLPGNLLLIQQVILGNPFFLSRNFTSTSAGDRYLLNDSGSGKEIKMSIETNALRLRNFQYLEPSASRSLNLDLEEYNAANDKQDFSYLRKFVVDSRETGKVEVNIQFTQVELNVPISMPFDVPQRFKRVK</sequence>
<protein>
    <recommendedName>
        <fullName evidence="4">Deoxyuridine 5'-triphosphate nucleotidohydrolase</fullName>
    </recommendedName>
</protein>
<dbReference type="AlphaFoldDB" id="F4L6P2"/>
<reference key="2">
    <citation type="submission" date="2011-04" db="EMBL/GenBank/DDBJ databases">
        <title>Complete sequence of chromosome of Haliscomenobacter hydrossis DSM 1100.</title>
        <authorList>
            <consortium name="US DOE Joint Genome Institute (JGI-PGF)"/>
            <person name="Lucas S."/>
            <person name="Han J."/>
            <person name="Lapidus A."/>
            <person name="Bruce D."/>
            <person name="Goodwin L."/>
            <person name="Pitluck S."/>
            <person name="Peters L."/>
            <person name="Kyrpides N."/>
            <person name="Mavromatis K."/>
            <person name="Ivanova N."/>
            <person name="Ovchinnikova G."/>
            <person name="Pagani I."/>
            <person name="Daligault H."/>
            <person name="Detter J.C."/>
            <person name="Han C."/>
            <person name="Land M."/>
            <person name="Hauser L."/>
            <person name="Markowitz V."/>
            <person name="Cheng J.-F."/>
            <person name="Hugenholtz P."/>
            <person name="Woyke T."/>
            <person name="Wu D."/>
            <person name="Verbarg S."/>
            <person name="Frueling A."/>
            <person name="Brambilla E."/>
            <person name="Klenk H.-P."/>
            <person name="Eisen J.A."/>
        </authorList>
    </citation>
    <scope>NUCLEOTIDE SEQUENCE</scope>
    <source>
        <strain>DSM 1100</strain>
    </source>
</reference>
<dbReference type="InterPro" id="IPR025634">
    <property type="entry name" value="DUF4292"/>
</dbReference>